<feature type="transmembrane region" description="Helical" evidence="8">
    <location>
        <begin position="277"/>
        <end position="298"/>
    </location>
</feature>
<evidence type="ECO:0000256" key="6">
    <source>
        <dbReference type="ARBA" id="ARBA00022989"/>
    </source>
</evidence>
<evidence type="ECO:0000256" key="1">
    <source>
        <dbReference type="ARBA" id="ARBA00004651"/>
    </source>
</evidence>
<feature type="domain" description="ABC transmembrane type-1" evidence="9">
    <location>
        <begin position="92"/>
        <end position="298"/>
    </location>
</feature>
<comment type="subcellular location">
    <subcellularLocation>
        <location evidence="1 8">Cell membrane</location>
        <topology evidence="1 8">Multi-pass membrane protein</topology>
    </subcellularLocation>
</comment>
<gene>
    <name evidence="10" type="ORF">EQU50_00860</name>
</gene>
<keyword evidence="11" id="KW-1185">Reference proteome</keyword>
<dbReference type="Proteomes" id="UP000293550">
    <property type="component" value="Unassembled WGS sequence"/>
</dbReference>
<accession>A0A4Q7DKA7</accession>
<feature type="transmembrane region" description="Helical" evidence="8">
    <location>
        <begin position="233"/>
        <end position="251"/>
    </location>
</feature>
<dbReference type="Gene3D" id="1.10.3720.10">
    <property type="entry name" value="MetI-like"/>
    <property type="match status" value="1"/>
</dbReference>
<keyword evidence="7 8" id="KW-0472">Membrane</keyword>
<evidence type="ECO:0000259" key="9">
    <source>
        <dbReference type="PROSITE" id="PS50928"/>
    </source>
</evidence>
<evidence type="ECO:0000256" key="2">
    <source>
        <dbReference type="ARBA" id="ARBA00007069"/>
    </source>
</evidence>
<evidence type="ECO:0000256" key="7">
    <source>
        <dbReference type="ARBA" id="ARBA00023136"/>
    </source>
</evidence>
<dbReference type="SUPFAM" id="SSF161098">
    <property type="entry name" value="MetI-like"/>
    <property type="match status" value="1"/>
</dbReference>
<feature type="transmembrane region" description="Helical" evidence="8">
    <location>
        <begin position="92"/>
        <end position="115"/>
    </location>
</feature>
<dbReference type="GO" id="GO:0005886">
    <property type="term" value="C:plasma membrane"/>
    <property type="evidence" value="ECO:0007669"/>
    <property type="project" value="UniProtKB-SubCell"/>
</dbReference>
<feature type="transmembrane region" description="Helical" evidence="8">
    <location>
        <begin position="127"/>
        <end position="148"/>
    </location>
</feature>
<organism evidence="10 11">
    <name type="scientific">Candidatus Finniella inopinata</name>
    <dbReference type="NCBI Taxonomy" id="1696036"/>
    <lineage>
        <taxon>Bacteria</taxon>
        <taxon>Pseudomonadati</taxon>
        <taxon>Pseudomonadota</taxon>
        <taxon>Alphaproteobacteria</taxon>
        <taxon>Holosporales</taxon>
        <taxon>Candidatus Paracaedibacteraceae</taxon>
        <taxon>Candidatus Finniella</taxon>
    </lineage>
</organism>
<dbReference type="InterPro" id="IPR000515">
    <property type="entry name" value="MetI-like"/>
</dbReference>
<dbReference type="OrthoDB" id="9807047at2"/>
<dbReference type="PANTHER" id="PTHR42929:SF3">
    <property type="entry name" value="PUTRESCINE TRANSPORT SYSTEM PERMEASE PROTEIN POTH"/>
    <property type="match status" value="1"/>
</dbReference>
<evidence type="ECO:0000313" key="10">
    <source>
        <dbReference type="EMBL" id="RZI46808.1"/>
    </source>
</evidence>
<dbReference type="EMBL" id="SCFB01000002">
    <property type="protein sequence ID" value="RZI46808.1"/>
    <property type="molecule type" value="Genomic_DNA"/>
</dbReference>
<dbReference type="RefSeq" id="WP_130153282.1">
    <property type="nucleotide sequence ID" value="NZ_SCFB01000002.1"/>
</dbReference>
<protein>
    <submittedName>
        <fullName evidence="10">ABC transporter permease subunit</fullName>
    </submittedName>
</protein>
<evidence type="ECO:0000256" key="5">
    <source>
        <dbReference type="ARBA" id="ARBA00022692"/>
    </source>
</evidence>
<comment type="similarity">
    <text evidence="2">Belongs to the binding-protein-dependent transport system permease family. CysTW subfamily.</text>
</comment>
<keyword evidence="6 8" id="KW-1133">Transmembrane helix</keyword>
<evidence type="ECO:0000256" key="4">
    <source>
        <dbReference type="ARBA" id="ARBA00022475"/>
    </source>
</evidence>
<evidence type="ECO:0000313" key="11">
    <source>
        <dbReference type="Proteomes" id="UP000293550"/>
    </source>
</evidence>
<comment type="caution">
    <text evidence="10">The sequence shown here is derived from an EMBL/GenBank/DDBJ whole genome shotgun (WGS) entry which is preliminary data.</text>
</comment>
<dbReference type="CDD" id="cd06261">
    <property type="entry name" value="TM_PBP2"/>
    <property type="match status" value="1"/>
</dbReference>
<name>A0A4Q7DKA7_9PROT</name>
<evidence type="ECO:0000256" key="3">
    <source>
        <dbReference type="ARBA" id="ARBA00022448"/>
    </source>
</evidence>
<keyword evidence="4" id="KW-1003">Cell membrane</keyword>
<proteinExistence type="inferred from homology"/>
<feature type="transmembrane region" description="Helical" evidence="8">
    <location>
        <begin position="20"/>
        <end position="44"/>
    </location>
</feature>
<feature type="transmembrane region" description="Helical" evidence="8">
    <location>
        <begin position="177"/>
        <end position="197"/>
    </location>
</feature>
<keyword evidence="3 8" id="KW-0813">Transport</keyword>
<sequence length="311" mass="35715">MQQYFQKTFHNWQHRFRHSFQSLAVIVPYLWLIIFFFIPFLLILKISFSQAVFSLPPFHSLYEWFDNDLLQIRLNFGNFTALLTDSFYGEAFWSSLKIAGTATLCCLGLGYLMAYGMSRAPEHWRTLLLLLVLLPFWTSFLVRVYAWMSLLSAKGIVNTLLLNWGLISESLSLLDNSYAVCLGITYCYLPFMILPIYASLEKIDPVYCEAAYDLGAGPWRTFWRVTVPLSKPGIIAGCILVFIPSIGEFVIPELLGGPDTFMIGRALWSEFFNNQDWPRACALAVAMMVVFVVPIMVFQHYQQRNLNLAGR</sequence>
<dbReference type="PANTHER" id="PTHR42929">
    <property type="entry name" value="INNER MEMBRANE ABC TRANSPORTER PERMEASE PROTEIN YDCU-RELATED-RELATED"/>
    <property type="match status" value="1"/>
</dbReference>
<dbReference type="PROSITE" id="PS50928">
    <property type="entry name" value="ABC_TM1"/>
    <property type="match status" value="1"/>
</dbReference>
<dbReference type="GO" id="GO:0055085">
    <property type="term" value="P:transmembrane transport"/>
    <property type="evidence" value="ECO:0007669"/>
    <property type="project" value="InterPro"/>
</dbReference>
<reference evidence="10 11" key="1">
    <citation type="submission" date="2018-10" db="EMBL/GenBank/DDBJ databases">
        <title>An updated phylogeny of the Alphaproteobacteria reveals that the parasitic Rickettsiales and Holosporales have independent origins.</title>
        <authorList>
            <person name="Munoz-Gomez S.A."/>
            <person name="Hess S."/>
            <person name="Burger G."/>
            <person name="Lang B.F."/>
            <person name="Susko E."/>
            <person name="Slamovits C.H."/>
            <person name="Roger A.J."/>
        </authorList>
    </citation>
    <scope>NUCLEOTIDE SEQUENCE [LARGE SCALE GENOMIC DNA]</scope>
    <source>
        <strain evidence="10">HOLO01</strain>
    </source>
</reference>
<dbReference type="InterPro" id="IPR035906">
    <property type="entry name" value="MetI-like_sf"/>
</dbReference>
<dbReference type="Pfam" id="PF00528">
    <property type="entry name" value="BPD_transp_1"/>
    <property type="match status" value="1"/>
</dbReference>
<keyword evidence="5 8" id="KW-0812">Transmembrane</keyword>
<evidence type="ECO:0000256" key="8">
    <source>
        <dbReference type="RuleBase" id="RU363032"/>
    </source>
</evidence>
<dbReference type="AlphaFoldDB" id="A0A4Q7DKA7"/>